<organism evidence="2 3">
    <name type="scientific">Globodera rostochiensis</name>
    <name type="common">Golden nematode worm</name>
    <name type="synonym">Heterodera rostochiensis</name>
    <dbReference type="NCBI Taxonomy" id="31243"/>
    <lineage>
        <taxon>Eukaryota</taxon>
        <taxon>Metazoa</taxon>
        <taxon>Ecdysozoa</taxon>
        <taxon>Nematoda</taxon>
        <taxon>Chromadorea</taxon>
        <taxon>Rhabditida</taxon>
        <taxon>Tylenchina</taxon>
        <taxon>Tylenchomorpha</taxon>
        <taxon>Tylenchoidea</taxon>
        <taxon>Heteroderidae</taxon>
        <taxon>Heteroderinae</taxon>
        <taxon>Globodera</taxon>
    </lineage>
</organism>
<feature type="region of interest" description="Disordered" evidence="1">
    <location>
        <begin position="597"/>
        <end position="628"/>
    </location>
</feature>
<feature type="compositionally biased region" description="Polar residues" evidence="1">
    <location>
        <begin position="516"/>
        <end position="528"/>
    </location>
</feature>
<feature type="compositionally biased region" description="Basic and acidic residues" evidence="1">
    <location>
        <begin position="783"/>
        <end position="793"/>
    </location>
</feature>
<accession>A0A914ID29</accession>
<feature type="compositionally biased region" description="Basic and acidic residues" evidence="1">
    <location>
        <begin position="597"/>
        <end position="613"/>
    </location>
</feature>
<evidence type="ECO:0000256" key="1">
    <source>
        <dbReference type="SAM" id="MobiDB-lite"/>
    </source>
</evidence>
<feature type="compositionally biased region" description="Acidic residues" evidence="1">
    <location>
        <begin position="676"/>
        <end position="685"/>
    </location>
</feature>
<feature type="region of interest" description="Disordered" evidence="1">
    <location>
        <begin position="159"/>
        <end position="181"/>
    </location>
</feature>
<evidence type="ECO:0000313" key="2">
    <source>
        <dbReference type="Proteomes" id="UP000887572"/>
    </source>
</evidence>
<name>A0A914ID29_GLORO</name>
<keyword evidence="2" id="KW-1185">Reference proteome</keyword>
<proteinExistence type="predicted"/>
<protein>
    <submittedName>
        <fullName evidence="3">Uncharacterized protein</fullName>
    </submittedName>
</protein>
<feature type="compositionally biased region" description="Basic and acidic residues" evidence="1">
    <location>
        <begin position="484"/>
        <end position="494"/>
    </location>
</feature>
<evidence type="ECO:0000313" key="3">
    <source>
        <dbReference type="WBParaSite" id="Gr19_v10_g973.t2"/>
    </source>
</evidence>
<feature type="compositionally biased region" description="Acidic residues" evidence="1">
    <location>
        <begin position="167"/>
        <end position="176"/>
    </location>
</feature>
<feature type="region of interest" description="Disordered" evidence="1">
    <location>
        <begin position="850"/>
        <end position="876"/>
    </location>
</feature>
<reference evidence="3" key="1">
    <citation type="submission" date="2022-11" db="UniProtKB">
        <authorList>
            <consortium name="WormBaseParasite"/>
        </authorList>
    </citation>
    <scope>IDENTIFICATION</scope>
</reference>
<feature type="region of interest" description="Disordered" evidence="1">
    <location>
        <begin position="763"/>
        <end position="794"/>
    </location>
</feature>
<feature type="region of interest" description="Disordered" evidence="1">
    <location>
        <begin position="516"/>
        <end position="582"/>
    </location>
</feature>
<dbReference type="Proteomes" id="UP000887572">
    <property type="component" value="Unplaced"/>
</dbReference>
<dbReference type="AlphaFoldDB" id="A0A914ID29"/>
<feature type="region of interest" description="Disordered" evidence="1">
    <location>
        <begin position="675"/>
        <end position="734"/>
    </location>
</feature>
<sequence length="1029" mass="113967">MHKNRTKTLATEELQRKSLERKIQKTATNLKVQHVHTAVERQLPCSFTKKDSRLVPSAVSTNTFKKGLTLHNILCDSSPCARQRPLNNKLYSKMGKRTLSQDNIVKKSKIAFYPNLGSTIMSSSAMDLFEQSFNINNGRATADWMIANVKKMFANGRTPTTEHQEAELDEVDEEDTSVNGHNESTETLVADLNQSVTELKQKLTNAVDIVDQMDRTLNESEGLAIESEDERRSIMPLTTNPMKAKSTQTAHSWRMNIVDPDPPLSVHKSAMPKMSSDLEESMRAECKELMRKHIETLREHMKVRVFLLHAKRKGLSSAEKKNGHEKFKALMDEFDEAKRKIKADFKKGGADKGVLAKHCVEIGQLQRETRWLQTKLEQILCSKNAAVTSQFSSMTNVRQSGPSPNAFNFVNMEKRTNFVEPDRNNSLDNFLLLGADTFSSGQKPPLSAISPQIPPLNFDQLSVSDVSCNEGLVVRNHPTPPPIEHTEHEEKQAEKLLSDGSMAAISSKAHKIGNVSESGFAHSSTSHKTVNDQKIDNESNELIGSRVKDEEPANGDDDNMSFSELTSGGGGNTSDDITSIPFPSEAGKVEEHLDGQTAAKLDDDVPTDEKKSMVFDGLNNGDGTPTSSRRFKFKVRMEEMAQVEASAHAHQMGTELHYAVHNSENAAQNEQPVVDEGLDDDAGDDQTERTEETQSELADSVFEEPTENSSTADERGGTGRGRSSNSFDAAKEEEEVEVISAKSLGRTLSLTQRTLAEIESIPEEMSPNDYAESAPKSASVMSEKVDDLQKTEDSITEEISEDVAFSFKPSEKSLRSILSVRSNSVSTSARDSLGKLRRDSASEALVKLRTMNSVPELRSPRESKSPPKPLKSPRGVERFMAKFPNNSSRETSFSEEHSVKGEMLEELPNTSQLGMLFELSCASADGTLSKLDSSSDSKRRQSGNAFNIAGMDKRADSVDPRKMERRDSLSNFNVPEVCTAGVKARAEKTSHVQLDANRILLAQYVYAHLSNWPTQEMLMETDIEIINGL</sequence>
<dbReference type="WBParaSite" id="Gr19_v10_g973.t2">
    <property type="protein sequence ID" value="Gr19_v10_g973.t2"/>
    <property type="gene ID" value="Gr19_v10_g973"/>
</dbReference>
<feature type="region of interest" description="Disordered" evidence="1">
    <location>
        <begin position="472"/>
        <end position="494"/>
    </location>
</feature>